<evidence type="ECO:0000256" key="2">
    <source>
        <dbReference type="PIRSR" id="PIRSR640198-2"/>
    </source>
</evidence>
<dbReference type="SUPFAM" id="SSF46785">
    <property type="entry name" value="Winged helix' DNA-binding domain"/>
    <property type="match status" value="1"/>
</dbReference>
<dbReference type="PATRIC" id="fig|1619116.3.peg.497"/>
<evidence type="ECO:0000313" key="6">
    <source>
        <dbReference type="Proteomes" id="UP000034783"/>
    </source>
</evidence>
<feature type="binding site" evidence="2">
    <location>
        <begin position="232"/>
        <end position="233"/>
    </location>
    <ligand>
        <name>ATP</name>
        <dbReference type="ChEBI" id="CHEBI:30616"/>
    </ligand>
</feature>
<dbReference type="Proteomes" id="UP000034783">
    <property type="component" value="Unassembled WGS sequence"/>
</dbReference>
<keyword evidence="2" id="KW-0547">Nucleotide-binding</keyword>
<dbReference type="PANTHER" id="PTHR13504">
    <property type="entry name" value="FIDO DOMAIN-CONTAINING PROTEIN DDB_G0283145"/>
    <property type="match status" value="1"/>
</dbReference>
<dbReference type="SUPFAM" id="SSF140931">
    <property type="entry name" value="Fic-like"/>
    <property type="match status" value="1"/>
</dbReference>
<dbReference type="InterPro" id="IPR036390">
    <property type="entry name" value="WH_DNA-bd_sf"/>
</dbReference>
<dbReference type="PANTHER" id="PTHR13504:SF38">
    <property type="entry name" value="FIDO DOMAIN-CONTAINING PROTEIN"/>
    <property type="match status" value="1"/>
</dbReference>
<sequence>MFIPKYKITNKIVSQLTEIAEIRALVSKSTLLPEREMFLRRAAVVKMVHSSTSIEGNTLKEHQVAQVAEGKEVPAEKNQVLEIRNYLAALRDVDLLAGRGEVITTQAILRLHKVIINGLVEKEKAGMFRPGQVYVVNVLPNKEEEVAYTPPKSTEVPEKVAELVGWLKGNGEIHPVLKTGLFHYQFETIHPFTDGNGRTGRLLTLLQLYLSGWDFKKILVLEDYYNRNRKAYYEALQTGATYKTRQDADLTNWLEYFVAGFLDEAKRVKDQVLNLSVVGDVGSTRNVLDKDEIQIVDFVITMGQITSEDVADILGVPKRTAQGKLKRLEDAKVLKKKGSGPNTVYIVRK</sequence>
<dbReference type="InterPro" id="IPR040198">
    <property type="entry name" value="Fido_containing"/>
</dbReference>
<feature type="domain" description="Fido" evidence="4">
    <location>
        <begin position="103"/>
        <end position="256"/>
    </location>
</feature>
<feature type="active site" evidence="1">
    <location>
        <position position="190"/>
    </location>
</feature>
<dbReference type="PROSITE" id="PS51459">
    <property type="entry name" value="FIDO"/>
    <property type="match status" value="1"/>
</dbReference>
<name>A0A0G1J9S3_UNCKA</name>
<dbReference type="AlphaFoldDB" id="A0A0G1J9S3"/>
<keyword evidence="2" id="KW-0067">ATP-binding</keyword>
<accession>A0A0G1J9S3</accession>
<dbReference type="InterPro" id="IPR036597">
    <property type="entry name" value="Fido-like_dom_sf"/>
</dbReference>
<feature type="binding site" evidence="2">
    <location>
        <begin position="194"/>
        <end position="201"/>
    </location>
    <ligand>
        <name>ATP</name>
        <dbReference type="ChEBI" id="CHEBI:30616"/>
    </ligand>
</feature>
<organism evidence="5 6">
    <name type="scientific">candidate division WWE3 bacterium GW2011_GWB1_44_4</name>
    <dbReference type="NCBI Taxonomy" id="1619116"/>
    <lineage>
        <taxon>Bacteria</taxon>
        <taxon>Katanobacteria</taxon>
    </lineage>
</organism>
<dbReference type="Gene3D" id="1.10.3290.10">
    <property type="entry name" value="Fido-like domain"/>
    <property type="match status" value="1"/>
</dbReference>
<evidence type="ECO:0000259" key="4">
    <source>
        <dbReference type="PROSITE" id="PS51459"/>
    </source>
</evidence>
<evidence type="ECO:0000313" key="5">
    <source>
        <dbReference type="EMBL" id="KKT68421.1"/>
    </source>
</evidence>
<evidence type="ECO:0000256" key="1">
    <source>
        <dbReference type="PIRSR" id="PIRSR640198-1"/>
    </source>
</evidence>
<reference evidence="5 6" key="1">
    <citation type="journal article" date="2015" name="Nature">
        <title>rRNA introns, odd ribosomes, and small enigmatic genomes across a large radiation of phyla.</title>
        <authorList>
            <person name="Brown C.T."/>
            <person name="Hug L.A."/>
            <person name="Thomas B.C."/>
            <person name="Sharon I."/>
            <person name="Castelle C.J."/>
            <person name="Singh A."/>
            <person name="Wilkins M.J."/>
            <person name="Williams K.H."/>
            <person name="Banfield J.F."/>
        </authorList>
    </citation>
    <scope>NUCLEOTIDE SEQUENCE [LARGE SCALE GENOMIC DNA]</scope>
</reference>
<feature type="site" description="Important for autoinhibition of adenylyltransferase activity" evidence="3">
    <location>
        <position position="55"/>
    </location>
</feature>
<dbReference type="Pfam" id="PF02661">
    <property type="entry name" value="Fic"/>
    <property type="match status" value="1"/>
</dbReference>
<dbReference type="GO" id="GO:0005524">
    <property type="term" value="F:ATP binding"/>
    <property type="evidence" value="ECO:0007669"/>
    <property type="project" value="UniProtKB-KW"/>
</dbReference>
<proteinExistence type="predicted"/>
<comment type="caution">
    <text evidence="5">The sequence shown here is derived from an EMBL/GenBank/DDBJ whole genome shotgun (WGS) entry which is preliminary data.</text>
</comment>
<dbReference type="Gene3D" id="1.10.10.10">
    <property type="entry name" value="Winged helix-like DNA-binding domain superfamily/Winged helix DNA-binding domain"/>
    <property type="match status" value="1"/>
</dbReference>
<gene>
    <name evidence="5" type="ORF">UW65_C0044G0007</name>
</gene>
<dbReference type="InterPro" id="IPR036388">
    <property type="entry name" value="WH-like_DNA-bd_sf"/>
</dbReference>
<evidence type="ECO:0000256" key="3">
    <source>
        <dbReference type="PIRSR" id="PIRSR640198-3"/>
    </source>
</evidence>
<dbReference type="InterPro" id="IPR003812">
    <property type="entry name" value="Fido"/>
</dbReference>
<protein>
    <submittedName>
        <fullName evidence="5">Filamentation induced by cAMP protein Fic</fullName>
    </submittedName>
</protein>
<dbReference type="EMBL" id="LCJD01000044">
    <property type="protein sequence ID" value="KKT68421.1"/>
    <property type="molecule type" value="Genomic_DNA"/>
</dbReference>